<dbReference type="PANTHER" id="PTHR12277:SF81">
    <property type="entry name" value="PROTEIN ABHD13"/>
    <property type="match status" value="1"/>
</dbReference>
<dbReference type="OrthoDB" id="446723at2759"/>
<proteinExistence type="predicted"/>
<evidence type="ECO:0000313" key="2">
    <source>
        <dbReference type="EMBL" id="OXV08152.1"/>
    </source>
</evidence>
<dbReference type="SUPFAM" id="SSF53474">
    <property type="entry name" value="alpha/beta-Hydrolases"/>
    <property type="match status" value="1"/>
</dbReference>
<evidence type="ECO:0000259" key="1">
    <source>
        <dbReference type="Pfam" id="PF12697"/>
    </source>
</evidence>
<protein>
    <recommendedName>
        <fullName evidence="1">AB hydrolase-1 domain-containing protein</fullName>
    </recommendedName>
</protein>
<dbReference type="InterPro" id="IPR000073">
    <property type="entry name" value="AB_hydrolase_1"/>
</dbReference>
<comment type="caution">
    <text evidence="2">The sequence shown here is derived from an EMBL/GenBank/DDBJ whole genome shotgun (WGS) entry which is preliminary data.</text>
</comment>
<accession>A0A232LVL7</accession>
<gene>
    <name evidence="2" type="ORF">Egran_04085</name>
</gene>
<keyword evidence="3" id="KW-1185">Reference proteome</keyword>
<dbReference type="Gene3D" id="3.40.50.1820">
    <property type="entry name" value="alpha/beta hydrolase"/>
    <property type="match status" value="1"/>
</dbReference>
<sequence>PLHLCKEHEELLNENLPSGPVSDATTTSAFKLLAKDANARVVVNFHGNAAHIGSVFRPEVYRALLGISTPSNPVHVFAFDYRGYGESTGSPTEEGVITDAITLLNFLTAPPLSIPPSRIALVGTSLGTAIATAVAERFAFGAPESAVIQPAISTREPFAGVILLAPFSNLPKLIESYSFKGLTPPLLSPLIGYPRVQKYLVDCIVDRWDTATRVARLTGVSPVPEDEPDSTYSNKPFDLTIVHARDDSDIPWREGRRVWQAATGENNGTTSGKLVYKRVSQNDLSEVEVWEKVLDTSSEVAHKKGVKRVRWEKVAYGGHNRIATYSVAALAVLRAFEE</sequence>
<feature type="domain" description="AB hydrolase-1" evidence="1">
    <location>
        <begin position="46"/>
        <end position="255"/>
    </location>
</feature>
<organism evidence="2 3">
    <name type="scientific">Elaphomyces granulatus</name>
    <dbReference type="NCBI Taxonomy" id="519963"/>
    <lineage>
        <taxon>Eukaryota</taxon>
        <taxon>Fungi</taxon>
        <taxon>Dikarya</taxon>
        <taxon>Ascomycota</taxon>
        <taxon>Pezizomycotina</taxon>
        <taxon>Eurotiomycetes</taxon>
        <taxon>Eurotiomycetidae</taxon>
        <taxon>Eurotiales</taxon>
        <taxon>Elaphomycetaceae</taxon>
        <taxon>Elaphomyces</taxon>
    </lineage>
</organism>
<dbReference type="Proteomes" id="UP000243515">
    <property type="component" value="Unassembled WGS sequence"/>
</dbReference>
<dbReference type="PANTHER" id="PTHR12277">
    <property type="entry name" value="ALPHA/BETA HYDROLASE DOMAIN-CONTAINING PROTEIN"/>
    <property type="match status" value="1"/>
</dbReference>
<evidence type="ECO:0000313" key="3">
    <source>
        <dbReference type="Proteomes" id="UP000243515"/>
    </source>
</evidence>
<dbReference type="InterPro" id="IPR029058">
    <property type="entry name" value="AB_hydrolase_fold"/>
</dbReference>
<dbReference type="EMBL" id="NPHW01004295">
    <property type="protein sequence ID" value="OXV08152.1"/>
    <property type="molecule type" value="Genomic_DNA"/>
</dbReference>
<name>A0A232LVL7_9EURO</name>
<dbReference type="Pfam" id="PF12697">
    <property type="entry name" value="Abhydrolase_6"/>
    <property type="match status" value="1"/>
</dbReference>
<reference evidence="2 3" key="1">
    <citation type="journal article" date="2015" name="Environ. Microbiol.">
        <title>Metagenome sequence of Elaphomyces granulatus from sporocarp tissue reveals Ascomycota ectomycorrhizal fingerprints of genome expansion and a Proteobacteria-rich microbiome.</title>
        <authorList>
            <person name="Quandt C.A."/>
            <person name="Kohler A."/>
            <person name="Hesse C.N."/>
            <person name="Sharpton T.J."/>
            <person name="Martin F."/>
            <person name="Spatafora J.W."/>
        </authorList>
    </citation>
    <scope>NUCLEOTIDE SEQUENCE [LARGE SCALE GENOMIC DNA]</scope>
    <source>
        <strain evidence="2 3">OSC145934</strain>
    </source>
</reference>
<dbReference type="AlphaFoldDB" id="A0A232LVL7"/>
<feature type="non-terminal residue" evidence="2">
    <location>
        <position position="1"/>
    </location>
</feature>